<accession>A0A6C0D6D8</accession>
<reference evidence="2" key="1">
    <citation type="journal article" date="2020" name="Nature">
        <title>Giant virus diversity and host interactions through global metagenomics.</title>
        <authorList>
            <person name="Schulz F."/>
            <person name="Roux S."/>
            <person name="Paez-Espino D."/>
            <person name="Jungbluth S."/>
            <person name="Walsh D.A."/>
            <person name="Denef V.J."/>
            <person name="McMahon K.D."/>
            <person name="Konstantinidis K.T."/>
            <person name="Eloe-Fadrosh E.A."/>
            <person name="Kyrpides N.C."/>
            <person name="Woyke T."/>
        </authorList>
    </citation>
    <scope>NUCLEOTIDE SEQUENCE</scope>
    <source>
        <strain evidence="2">GVMAG-M-3300023174-124</strain>
    </source>
</reference>
<dbReference type="EMBL" id="MN739539">
    <property type="protein sequence ID" value="QHT11922.1"/>
    <property type="molecule type" value="Genomic_DNA"/>
</dbReference>
<feature type="transmembrane region" description="Helical" evidence="1">
    <location>
        <begin position="146"/>
        <end position="167"/>
    </location>
</feature>
<feature type="transmembrane region" description="Helical" evidence="1">
    <location>
        <begin position="89"/>
        <end position="110"/>
    </location>
</feature>
<sequence length="198" mass="22723">MEDIPPEKIIGDNFDDSAIDVDYDNVALDDVTSIASDITKTVYFIWNNYHFLCLTTLFFLLPLVAFLLKKLGVFNITNFLPVYVSEFITIEYLLVGLIFINIIMSLLFWSNPVDGSIIHIFDGFFAKVSLITFVFYTLFYKQLSTYAIIVYLGILFLSLLFAGLSHYYSSQEWCCNLHVIFHGCMHFFFSLGVIMALA</sequence>
<feature type="transmembrane region" description="Helical" evidence="1">
    <location>
        <begin position="116"/>
        <end position="139"/>
    </location>
</feature>
<keyword evidence="1" id="KW-0472">Membrane</keyword>
<evidence type="ECO:0000256" key="1">
    <source>
        <dbReference type="SAM" id="Phobius"/>
    </source>
</evidence>
<dbReference type="AlphaFoldDB" id="A0A6C0D6D8"/>
<name>A0A6C0D6D8_9ZZZZ</name>
<evidence type="ECO:0000313" key="2">
    <source>
        <dbReference type="EMBL" id="QHT11922.1"/>
    </source>
</evidence>
<keyword evidence="1" id="KW-0812">Transmembrane</keyword>
<organism evidence="2">
    <name type="scientific">viral metagenome</name>
    <dbReference type="NCBI Taxonomy" id="1070528"/>
    <lineage>
        <taxon>unclassified sequences</taxon>
        <taxon>metagenomes</taxon>
        <taxon>organismal metagenomes</taxon>
    </lineage>
</organism>
<proteinExistence type="predicted"/>
<protein>
    <submittedName>
        <fullName evidence="2">Uncharacterized protein</fullName>
    </submittedName>
</protein>
<keyword evidence="1" id="KW-1133">Transmembrane helix</keyword>
<feature type="transmembrane region" description="Helical" evidence="1">
    <location>
        <begin position="49"/>
        <end position="68"/>
    </location>
</feature>
<feature type="transmembrane region" description="Helical" evidence="1">
    <location>
        <begin position="179"/>
        <end position="197"/>
    </location>
</feature>